<proteinExistence type="inferred from homology"/>
<dbReference type="PANTHER" id="PTHR43300">
    <property type="entry name" value="ACETYLTRANSFERASE"/>
    <property type="match status" value="1"/>
</dbReference>
<comment type="similarity">
    <text evidence="1">Belongs to the transferase hexapeptide repeat family.</text>
</comment>
<dbReference type="PROSITE" id="PS00101">
    <property type="entry name" value="HEXAPEP_TRANSFERASES"/>
    <property type="match status" value="1"/>
</dbReference>
<dbReference type="InterPro" id="IPR050179">
    <property type="entry name" value="Trans_hexapeptide_repeat"/>
</dbReference>
<dbReference type="SUPFAM" id="SSF51161">
    <property type="entry name" value="Trimeric LpxA-like enzymes"/>
    <property type="match status" value="1"/>
</dbReference>
<gene>
    <name evidence="5" type="ORF">EDB95_1076</name>
</gene>
<dbReference type="AlphaFoldDB" id="A0A4R8DPL4"/>
<evidence type="ECO:0000313" key="6">
    <source>
        <dbReference type="Proteomes" id="UP000294498"/>
    </source>
</evidence>
<dbReference type="Pfam" id="PF14602">
    <property type="entry name" value="Hexapep_2"/>
    <property type="match status" value="1"/>
</dbReference>
<keyword evidence="4" id="KW-0012">Acyltransferase</keyword>
<name>A0A4R8DPL4_9BACT</name>
<keyword evidence="6" id="KW-1185">Reference proteome</keyword>
<dbReference type="GO" id="GO:0016746">
    <property type="term" value="F:acyltransferase activity"/>
    <property type="evidence" value="ECO:0007669"/>
    <property type="project" value="UniProtKB-KW"/>
</dbReference>
<dbReference type="Pfam" id="PF00132">
    <property type="entry name" value="Hexapep"/>
    <property type="match status" value="2"/>
</dbReference>
<keyword evidence="2 5" id="KW-0808">Transferase</keyword>
<comment type="caution">
    <text evidence="5">The sequence shown here is derived from an EMBL/GenBank/DDBJ whole genome shotgun (WGS) entry which is preliminary data.</text>
</comment>
<dbReference type="PANTHER" id="PTHR43300:SF4">
    <property type="entry name" value="ACYL-[ACYL-CARRIER-PROTEIN]--UDP-N-ACETYLGLUCOSAMINE O-ACYLTRANSFERASE"/>
    <property type="match status" value="1"/>
</dbReference>
<evidence type="ECO:0000256" key="4">
    <source>
        <dbReference type="ARBA" id="ARBA00023315"/>
    </source>
</evidence>
<dbReference type="CDD" id="cd03358">
    <property type="entry name" value="LbH_WxcM_N_like"/>
    <property type="match status" value="1"/>
</dbReference>
<dbReference type="InterPro" id="IPR018357">
    <property type="entry name" value="Hexapep_transf_CS"/>
</dbReference>
<evidence type="ECO:0000256" key="2">
    <source>
        <dbReference type="ARBA" id="ARBA00022679"/>
    </source>
</evidence>
<organism evidence="5 6">
    <name type="scientific">Dinghuibacter silviterrae</name>
    <dbReference type="NCBI Taxonomy" id="1539049"/>
    <lineage>
        <taxon>Bacteria</taxon>
        <taxon>Pseudomonadati</taxon>
        <taxon>Bacteroidota</taxon>
        <taxon>Chitinophagia</taxon>
        <taxon>Chitinophagales</taxon>
        <taxon>Chitinophagaceae</taxon>
        <taxon>Dinghuibacter</taxon>
    </lineage>
</organism>
<evidence type="ECO:0000256" key="3">
    <source>
        <dbReference type="ARBA" id="ARBA00022737"/>
    </source>
</evidence>
<keyword evidence="3" id="KW-0677">Repeat</keyword>
<dbReference type="Gene3D" id="2.160.10.10">
    <property type="entry name" value="Hexapeptide repeat proteins"/>
    <property type="match status" value="1"/>
</dbReference>
<dbReference type="InterPro" id="IPR001451">
    <property type="entry name" value="Hexapep"/>
</dbReference>
<reference evidence="5 6" key="1">
    <citation type="submission" date="2019-03" db="EMBL/GenBank/DDBJ databases">
        <title>Genomic Encyclopedia of Type Strains, Phase IV (KMG-IV): sequencing the most valuable type-strain genomes for metagenomic binning, comparative biology and taxonomic classification.</title>
        <authorList>
            <person name="Goeker M."/>
        </authorList>
    </citation>
    <scope>NUCLEOTIDE SEQUENCE [LARGE SCALE GENOMIC DNA]</scope>
    <source>
        <strain evidence="5 6">DSM 100059</strain>
    </source>
</reference>
<dbReference type="InterPro" id="IPR011004">
    <property type="entry name" value="Trimer_LpxA-like_sf"/>
</dbReference>
<sequence length="180" mass="19637">MIHPLSDVHTSHIGENTSIWQFSVVLQGAVIGANCNVNCHCFIENDVVIGDNVTVKSGVQLWDGLRVEENVFIGPNVTFTNDPVPRSKVYLGKYEKTTLQSHASIGANATILVGVTIGRFALVGAGSVVTRDVPPYTVWYGNPARHRGYITGDSVLLDMKLVDNKTGVQYRLEGEKLVKE</sequence>
<evidence type="ECO:0000256" key="1">
    <source>
        <dbReference type="ARBA" id="ARBA00007274"/>
    </source>
</evidence>
<dbReference type="EMBL" id="SODV01000001">
    <property type="protein sequence ID" value="TDX00060.1"/>
    <property type="molecule type" value="Genomic_DNA"/>
</dbReference>
<accession>A0A4R8DPL4</accession>
<dbReference type="OrthoDB" id="9801697at2"/>
<protein>
    <submittedName>
        <fullName evidence="5">Acetyltransferase-like isoleucine patch superfamily enzyme</fullName>
    </submittedName>
</protein>
<evidence type="ECO:0000313" key="5">
    <source>
        <dbReference type="EMBL" id="TDX00060.1"/>
    </source>
</evidence>
<dbReference type="Proteomes" id="UP000294498">
    <property type="component" value="Unassembled WGS sequence"/>
</dbReference>